<organism evidence="1">
    <name type="scientific">Lepeophtheirus salmonis</name>
    <name type="common">Salmon louse</name>
    <name type="synonym">Caligus salmonis</name>
    <dbReference type="NCBI Taxonomy" id="72036"/>
    <lineage>
        <taxon>Eukaryota</taxon>
        <taxon>Metazoa</taxon>
        <taxon>Ecdysozoa</taxon>
        <taxon>Arthropoda</taxon>
        <taxon>Crustacea</taxon>
        <taxon>Multicrustacea</taxon>
        <taxon>Hexanauplia</taxon>
        <taxon>Copepoda</taxon>
        <taxon>Siphonostomatoida</taxon>
        <taxon>Caligidae</taxon>
        <taxon>Lepeophtheirus</taxon>
    </lineage>
</organism>
<feature type="non-terminal residue" evidence="1">
    <location>
        <position position="1"/>
    </location>
</feature>
<name>A0A0K2UG71_LEPSM</name>
<evidence type="ECO:0000313" key="1">
    <source>
        <dbReference type="EMBL" id="CDW37224.1"/>
    </source>
</evidence>
<dbReference type="EMBL" id="HACA01019863">
    <property type="protein sequence ID" value="CDW37224.1"/>
    <property type="molecule type" value="Transcribed_RNA"/>
</dbReference>
<protein>
    <submittedName>
        <fullName evidence="1">Uncharacterized protein</fullName>
    </submittedName>
</protein>
<accession>A0A0K2UG71</accession>
<dbReference type="AlphaFoldDB" id="A0A0K2UG71"/>
<proteinExistence type="predicted"/>
<sequence length="157" mass="18027">VLKNLCPLSFHIPCGLSPIHSQARRESIVTQGREHSPDMCDTLIQNPQHHYEAGPPKDISSHRLHLYNTSMRQMQLFHKLSSQRKRDDEADTPKQKTFSRDKQFFLWESALRVVLSQTPVLAASTALQIFLFSCNVDRRDDSEEHELEIALHPNNSG</sequence>
<reference evidence="1" key="1">
    <citation type="submission" date="2014-05" db="EMBL/GenBank/DDBJ databases">
        <authorList>
            <person name="Chronopoulou M."/>
        </authorList>
    </citation>
    <scope>NUCLEOTIDE SEQUENCE</scope>
    <source>
        <tissue evidence="1">Whole organism</tissue>
    </source>
</reference>